<feature type="transmembrane region" description="Helical" evidence="1">
    <location>
        <begin position="437"/>
        <end position="458"/>
    </location>
</feature>
<dbReference type="Pfam" id="PF20176">
    <property type="entry name" value="DUF6541"/>
    <property type="match status" value="1"/>
</dbReference>
<feature type="transmembrane region" description="Helical" evidence="1">
    <location>
        <begin position="324"/>
        <end position="343"/>
    </location>
</feature>
<dbReference type="InterPro" id="IPR046671">
    <property type="entry name" value="DUF6541"/>
</dbReference>
<organism evidence="2 3">
    <name type="scientific">Actinomycetospora aeridis</name>
    <dbReference type="NCBI Taxonomy" id="3129231"/>
    <lineage>
        <taxon>Bacteria</taxon>
        <taxon>Bacillati</taxon>
        <taxon>Actinomycetota</taxon>
        <taxon>Actinomycetes</taxon>
        <taxon>Pseudonocardiales</taxon>
        <taxon>Pseudonocardiaceae</taxon>
        <taxon>Actinomycetospora</taxon>
    </lineage>
</organism>
<accession>A0ABU8N3S4</accession>
<dbReference type="Proteomes" id="UP001370100">
    <property type="component" value="Unassembled WGS sequence"/>
</dbReference>
<keyword evidence="1" id="KW-0472">Membrane</keyword>
<proteinExistence type="predicted"/>
<comment type="caution">
    <text evidence="2">The sequence shown here is derived from an EMBL/GenBank/DDBJ whole genome shotgun (WGS) entry which is preliminary data.</text>
</comment>
<sequence>MVLPALTWADTGLLILYGVVLWVPGGLVLAAAGARGWFLAVASPLLTYGLAGAGGPIVAALGMPWRWWTLPLITIVVAAVVGGARRLATSGPIPSPPPWHRAAHAAVGACVALAAAIGALAVLVGIKTLTALPQDWDAAYHANGIRWIVETGDGSLSGMSQVNWYGTTTSQYYPNAYHLLASTVTEVTGRDIPSVLNANTALIAGVAALGLAGLVRVVGGSAILAGASAVVLVGITAFYDMLWRGPLLPFAMGIALIPALLVTVEEFLRPDPLRDRVPSGIVLALGAAGLLALHPGALIAAIVFAVPMLVSRWWGTPRRLASEMLALAACGVLAIAVVVPHVLGSLASAAEASVDWPAVSTPEGAVGWVLLFSHSAESRQLWLAGALVVGALALTRLGPLRWIIVPTAVFAGLFVLAAASDAPLVEAVTRPWWNDRYRLIGIAALPLAVVAGHGIATGARGLADAVRRVVPATRSRPLALPVAAATAAAVLGGYLLVSGGSYLARNEIRMQSNVGDGPAVSAAEIEGFRVLSTLVGPTQRVMNDRGDGSVWMYALDGVRPVAGHYIGAGVTPDATLLEERFDDYDTDAAVRAAAQRLGVSWVVVDRGFLREDAVRQPGLRELDTVRALQVVYRNPDMTIYRLAPS</sequence>
<feature type="transmembrane region" description="Helical" evidence="1">
    <location>
        <begin position="12"/>
        <end position="30"/>
    </location>
</feature>
<feature type="transmembrane region" description="Helical" evidence="1">
    <location>
        <begin position="222"/>
        <end position="241"/>
    </location>
</feature>
<name>A0ABU8N3S4_9PSEU</name>
<feature type="transmembrane region" description="Helical" evidence="1">
    <location>
        <begin position="37"/>
        <end position="59"/>
    </location>
</feature>
<keyword evidence="1" id="KW-1133">Transmembrane helix</keyword>
<keyword evidence="1" id="KW-0812">Transmembrane</keyword>
<feature type="transmembrane region" description="Helical" evidence="1">
    <location>
        <begin position="478"/>
        <end position="503"/>
    </location>
</feature>
<dbReference type="EMBL" id="JBBEGL010000002">
    <property type="protein sequence ID" value="MEJ2886620.1"/>
    <property type="molecule type" value="Genomic_DNA"/>
</dbReference>
<dbReference type="RefSeq" id="WP_337713095.1">
    <property type="nucleotide sequence ID" value="NZ_JBBEGL010000002.1"/>
</dbReference>
<protein>
    <submittedName>
        <fullName evidence="2">DUF6541 family protein</fullName>
    </submittedName>
</protein>
<feature type="transmembrane region" description="Helical" evidence="1">
    <location>
        <begin position="65"/>
        <end position="84"/>
    </location>
</feature>
<feature type="transmembrane region" description="Helical" evidence="1">
    <location>
        <begin position="247"/>
        <end position="268"/>
    </location>
</feature>
<reference evidence="2 3" key="1">
    <citation type="submission" date="2024-03" db="EMBL/GenBank/DDBJ databases">
        <title>Actinomycetospora sp. OC33-EN06, a novel actinomycete isolated from wild orchid (Aerides multiflora).</title>
        <authorList>
            <person name="Suriyachadkun C."/>
        </authorList>
    </citation>
    <scope>NUCLEOTIDE SEQUENCE [LARGE SCALE GENOMIC DNA]</scope>
    <source>
        <strain evidence="2 3">OC33-EN06</strain>
    </source>
</reference>
<feature type="transmembrane region" description="Helical" evidence="1">
    <location>
        <begin position="403"/>
        <end position="425"/>
    </location>
</feature>
<keyword evidence="3" id="KW-1185">Reference proteome</keyword>
<evidence type="ECO:0000256" key="1">
    <source>
        <dbReference type="SAM" id="Phobius"/>
    </source>
</evidence>
<evidence type="ECO:0000313" key="3">
    <source>
        <dbReference type="Proteomes" id="UP001370100"/>
    </source>
</evidence>
<evidence type="ECO:0000313" key="2">
    <source>
        <dbReference type="EMBL" id="MEJ2886620.1"/>
    </source>
</evidence>
<feature type="transmembrane region" description="Helical" evidence="1">
    <location>
        <begin position="105"/>
        <end position="126"/>
    </location>
</feature>
<feature type="transmembrane region" description="Helical" evidence="1">
    <location>
        <begin position="280"/>
        <end position="304"/>
    </location>
</feature>
<feature type="transmembrane region" description="Helical" evidence="1">
    <location>
        <begin position="195"/>
        <end position="215"/>
    </location>
</feature>
<gene>
    <name evidence="2" type="ORF">WCD41_09185</name>
</gene>